<sequence length="213" mass="22287">MNDLILQKPALGPGQSAELFLLFHGVGARAADLGGVGASLAGRHAQAWVVSVQAPRPSDLAQGWQWFSVRGVTPENRAGRVAEAMPGFVQSVLAWQKETGLDATRTTLIGFSQGAIMSLESTQLARPIAGRVAALAGRFALAPRQAPGTTPIHLLHGEADSIVPTSSSIDAHAQLLALGANVSLDLIPGLGHGIDARMMERLHHRLAPDRNGA</sequence>
<dbReference type="InterPro" id="IPR050565">
    <property type="entry name" value="LYPA1-2/EST-like"/>
</dbReference>
<dbReference type="NCBIfam" id="NF008525">
    <property type="entry name" value="PRK11460.1"/>
    <property type="match status" value="1"/>
</dbReference>
<dbReference type="Gene3D" id="3.40.50.1820">
    <property type="entry name" value="alpha/beta hydrolase"/>
    <property type="match status" value="1"/>
</dbReference>
<dbReference type="OrthoDB" id="9801763at2"/>
<evidence type="ECO:0000313" key="4">
    <source>
        <dbReference type="EMBL" id="PXW97414.1"/>
    </source>
</evidence>
<proteinExistence type="inferred from homology"/>
<reference evidence="4 5" key="1">
    <citation type="submission" date="2018-05" db="EMBL/GenBank/DDBJ databases">
        <title>Genomic Encyclopedia of Type Strains, Phase IV (KMG-IV): sequencing the most valuable type-strain genomes for metagenomic binning, comparative biology and taxonomic classification.</title>
        <authorList>
            <person name="Goeker M."/>
        </authorList>
    </citation>
    <scope>NUCLEOTIDE SEQUENCE [LARGE SCALE GENOMIC DNA]</scope>
    <source>
        <strain evidence="4 5">DSM 566</strain>
    </source>
</reference>
<protein>
    <submittedName>
        <fullName evidence="4">Phospholipase/carboxylesterase</fullName>
    </submittedName>
</protein>
<dbReference type="InterPro" id="IPR003140">
    <property type="entry name" value="PLipase/COase/thioEstase"/>
</dbReference>
<dbReference type="PANTHER" id="PTHR10655:SF17">
    <property type="entry name" value="LYSOPHOSPHOLIPASE-LIKE PROTEIN 1"/>
    <property type="match status" value="1"/>
</dbReference>
<dbReference type="AlphaFoldDB" id="A0A318H363"/>
<gene>
    <name evidence="4" type="ORF">C7444_10415</name>
</gene>
<accession>A0A318H363</accession>
<organism evidence="4 5">
    <name type="scientific">Sphaerotilus hippei</name>
    <dbReference type="NCBI Taxonomy" id="744406"/>
    <lineage>
        <taxon>Bacteria</taxon>
        <taxon>Pseudomonadati</taxon>
        <taxon>Pseudomonadota</taxon>
        <taxon>Betaproteobacteria</taxon>
        <taxon>Burkholderiales</taxon>
        <taxon>Sphaerotilaceae</taxon>
        <taxon>Sphaerotilus</taxon>
    </lineage>
</organism>
<dbReference type="InterPro" id="IPR029058">
    <property type="entry name" value="AB_hydrolase_fold"/>
</dbReference>
<dbReference type="RefSeq" id="WP_110399820.1">
    <property type="nucleotide sequence ID" value="NZ_QJJS01000004.1"/>
</dbReference>
<comment type="similarity">
    <text evidence="1">Belongs to the AB hydrolase superfamily. AB hydrolase 2 family.</text>
</comment>
<keyword evidence="2" id="KW-0378">Hydrolase</keyword>
<evidence type="ECO:0000313" key="5">
    <source>
        <dbReference type="Proteomes" id="UP000247811"/>
    </source>
</evidence>
<dbReference type="Proteomes" id="UP000247811">
    <property type="component" value="Unassembled WGS sequence"/>
</dbReference>
<name>A0A318H363_9BURK</name>
<feature type="domain" description="Phospholipase/carboxylesterase/thioesterase" evidence="3">
    <location>
        <begin position="17"/>
        <end position="205"/>
    </location>
</feature>
<evidence type="ECO:0000256" key="2">
    <source>
        <dbReference type="ARBA" id="ARBA00022801"/>
    </source>
</evidence>
<comment type="caution">
    <text evidence="4">The sequence shown here is derived from an EMBL/GenBank/DDBJ whole genome shotgun (WGS) entry which is preliminary data.</text>
</comment>
<evidence type="ECO:0000259" key="3">
    <source>
        <dbReference type="Pfam" id="PF02230"/>
    </source>
</evidence>
<evidence type="ECO:0000256" key="1">
    <source>
        <dbReference type="ARBA" id="ARBA00006499"/>
    </source>
</evidence>
<dbReference type="Pfam" id="PF02230">
    <property type="entry name" value="Abhydrolase_2"/>
    <property type="match status" value="1"/>
</dbReference>
<dbReference type="EMBL" id="QJJS01000004">
    <property type="protein sequence ID" value="PXW97414.1"/>
    <property type="molecule type" value="Genomic_DNA"/>
</dbReference>
<dbReference type="GO" id="GO:0016787">
    <property type="term" value="F:hydrolase activity"/>
    <property type="evidence" value="ECO:0007669"/>
    <property type="project" value="UniProtKB-KW"/>
</dbReference>
<dbReference type="SUPFAM" id="SSF53474">
    <property type="entry name" value="alpha/beta-Hydrolases"/>
    <property type="match status" value="1"/>
</dbReference>
<dbReference type="PANTHER" id="PTHR10655">
    <property type="entry name" value="LYSOPHOSPHOLIPASE-RELATED"/>
    <property type="match status" value="1"/>
</dbReference>
<keyword evidence="5" id="KW-1185">Reference proteome</keyword>